<protein>
    <submittedName>
        <fullName evidence="3">Uroporphyrin-III C-methyltransferase</fullName>
        <ecNumber evidence="3">2.1.1.107</ecNumber>
    </submittedName>
</protein>
<dbReference type="GO" id="GO:0032259">
    <property type="term" value="P:methylation"/>
    <property type="evidence" value="ECO:0007669"/>
    <property type="project" value="UniProtKB-KW"/>
</dbReference>
<comment type="caution">
    <text evidence="3">The sequence shown here is derived from an EMBL/GenBank/DDBJ whole genome shotgun (WGS) entry which is preliminary data.</text>
</comment>
<feature type="compositionally biased region" description="Basic and acidic residues" evidence="1">
    <location>
        <begin position="1"/>
        <end position="10"/>
    </location>
</feature>
<accession>G4CQF9</accession>
<keyword evidence="3" id="KW-0808">Transferase</keyword>
<dbReference type="Proteomes" id="UP000005336">
    <property type="component" value="Unassembled WGS sequence"/>
</dbReference>
<name>G4CQF9_9NEIS</name>
<dbReference type="PATRIC" id="fig|1030841.3.peg.1305"/>
<dbReference type="InterPro" id="IPR007470">
    <property type="entry name" value="HemX"/>
</dbReference>
<dbReference type="EMBL" id="AGAZ01000049">
    <property type="protein sequence ID" value="EGZ46407.1"/>
    <property type="molecule type" value="Genomic_DNA"/>
</dbReference>
<feature type="region of interest" description="Disordered" evidence="1">
    <location>
        <begin position="1"/>
        <end position="30"/>
    </location>
</feature>
<dbReference type="PANTHER" id="PTHR38043">
    <property type="entry name" value="PROTEIN HEMX"/>
    <property type="match status" value="1"/>
</dbReference>
<evidence type="ECO:0000256" key="1">
    <source>
        <dbReference type="SAM" id="MobiDB-lite"/>
    </source>
</evidence>
<keyword evidence="2" id="KW-0472">Membrane</keyword>
<dbReference type="HOGENOM" id="CLU_036381_3_0_4"/>
<dbReference type="RefSeq" id="WP_009116460.1">
    <property type="nucleotide sequence ID" value="NZ_JH165159.1"/>
</dbReference>
<sequence length="465" mass="50055">MSDENEKKEPVPTQSAPAQPEPQHENTGNIMSEPKQEHFQHNTQQPAPVVIKQSGSRGLAAGALILALLGLGASGFLFVQGQNVLKNQELNIEQKLDKAALGESQNAGMLQDTLRKQDSIAAALAKLDSENRQNAEGVANAQRAYQELLKGRINWLVDETEVTLNVAAQQLLLTGNVPVAIEVLESVENRLSRFDQPELLPIKQAVSSDLAALKNRTYLDVSSASLRLDRLESAVAGLPLVLEGTLRPGEAAPEVAADTALTWWENAWNKTLDNLKGLVEVRKLNSNDAMLISPEQNFFIKENLRLRLMDARFALMQRNGEIYQTDLNTAEGAVKQYFDSQSPVTQTWLKELAELKALDVRSISDDSLKASLQAVRNYQDSIRTHQGTVTIPANPKTQEQPTASASSATSADVAPQSAASDAPAAASEPKAQNAPAASDAKAAPEKKTDKPAQPSAGGEKAAKGA</sequence>
<feature type="region of interest" description="Disordered" evidence="1">
    <location>
        <begin position="386"/>
        <end position="465"/>
    </location>
</feature>
<feature type="compositionally biased region" description="Low complexity" evidence="1">
    <location>
        <begin position="402"/>
        <end position="441"/>
    </location>
</feature>
<proteinExistence type="predicted"/>
<dbReference type="Pfam" id="PF04375">
    <property type="entry name" value="HemX"/>
    <property type="match status" value="1"/>
</dbReference>
<keyword evidence="3" id="KW-0489">Methyltransferase</keyword>
<evidence type="ECO:0000256" key="2">
    <source>
        <dbReference type="SAM" id="Phobius"/>
    </source>
</evidence>
<dbReference type="OrthoDB" id="9787650at2"/>
<evidence type="ECO:0000313" key="4">
    <source>
        <dbReference type="Proteomes" id="UP000005336"/>
    </source>
</evidence>
<reference evidence="3 4" key="1">
    <citation type="submission" date="2011-06" db="EMBL/GenBank/DDBJ databases">
        <authorList>
            <person name="Muzny D."/>
            <person name="Qin X."/>
            <person name="Deng J."/>
            <person name="Jiang H."/>
            <person name="Liu Y."/>
            <person name="Qu J."/>
            <person name="Song X.-Z."/>
            <person name="Zhang L."/>
            <person name="Thornton R."/>
            <person name="Coyle M."/>
            <person name="Francisco L."/>
            <person name="Jackson L."/>
            <person name="Javaid M."/>
            <person name="Korchina V."/>
            <person name="Kovar C."/>
            <person name="Mata R."/>
            <person name="Mathew T."/>
            <person name="Ngo R."/>
            <person name="Nguyen L."/>
            <person name="Nguyen N."/>
            <person name="Okwuonu G."/>
            <person name="Ongeri F."/>
            <person name="Pham C."/>
            <person name="Simmons D."/>
            <person name="Wilczek-Boney K."/>
            <person name="Hale W."/>
            <person name="Jakkamsetti A."/>
            <person name="Pham P."/>
            <person name="Ruth R."/>
            <person name="San Lucas F."/>
            <person name="Warren J."/>
            <person name="Zhang J."/>
            <person name="Zhao Z."/>
            <person name="Zhou C."/>
            <person name="Zhu D."/>
            <person name="Lee S."/>
            <person name="Bess C."/>
            <person name="Blankenburg K."/>
            <person name="Forbes L."/>
            <person name="Fu Q."/>
            <person name="Gubbala S."/>
            <person name="Hirani K."/>
            <person name="Jayaseelan J.C."/>
            <person name="Lara F."/>
            <person name="Munidasa M."/>
            <person name="Palculict T."/>
            <person name="Patil S."/>
            <person name="Pu L.-L."/>
            <person name="Saada N."/>
            <person name="Tang L."/>
            <person name="Weissenberger G."/>
            <person name="Zhu Y."/>
            <person name="Hemphill L."/>
            <person name="Shang Y."/>
            <person name="Youmans B."/>
            <person name="Ayvaz T."/>
            <person name="Ross M."/>
            <person name="Santibanez J."/>
            <person name="Aqrawi P."/>
            <person name="Gross S."/>
            <person name="Joshi V."/>
            <person name="Fowler G."/>
            <person name="Nazareth L."/>
            <person name="Reid J."/>
            <person name="Worley K."/>
            <person name="Petrosino J."/>
            <person name="Highlander S."/>
            <person name="Gibbs R."/>
        </authorList>
    </citation>
    <scope>NUCLEOTIDE SEQUENCE [LARGE SCALE GENOMIC DNA]</scope>
    <source>
        <strain evidence="3 4">9715</strain>
    </source>
</reference>
<keyword evidence="2" id="KW-0812">Transmembrane</keyword>
<feature type="transmembrane region" description="Helical" evidence="2">
    <location>
        <begin position="59"/>
        <end position="79"/>
    </location>
</feature>
<dbReference type="PANTHER" id="PTHR38043:SF1">
    <property type="entry name" value="PROTEIN HEMX"/>
    <property type="match status" value="1"/>
</dbReference>
<evidence type="ECO:0000313" key="3">
    <source>
        <dbReference type="EMBL" id="EGZ46407.1"/>
    </source>
</evidence>
<organism evidence="3 4">
    <name type="scientific">Neisseria wadsworthii 9715</name>
    <dbReference type="NCBI Taxonomy" id="1030841"/>
    <lineage>
        <taxon>Bacteria</taxon>
        <taxon>Pseudomonadati</taxon>
        <taxon>Pseudomonadota</taxon>
        <taxon>Betaproteobacteria</taxon>
        <taxon>Neisseriales</taxon>
        <taxon>Neisseriaceae</taxon>
        <taxon>Neisseria</taxon>
    </lineage>
</organism>
<dbReference type="EC" id="2.1.1.107" evidence="3"/>
<dbReference type="STRING" id="1030841.HMPREF9370_1319"/>
<feature type="compositionally biased region" description="Polar residues" evidence="1">
    <location>
        <begin position="386"/>
        <end position="401"/>
    </location>
</feature>
<dbReference type="AlphaFoldDB" id="G4CQF9"/>
<keyword evidence="2" id="KW-1133">Transmembrane helix</keyword>
<gene>
    <name evidence="3" type="primary">hemX</name>
    <name evidence="3" type="ORF">HMPREF9370_1319</name>
</gene>
<keyword evidence="4" id="KW-1185">Reference proteome</keyword>
<dbReference type="GO" id="GO:0004851">
    <property type="term" value="F:uroporphyrin-III C-methyltransferase activity"/>
    <property type="evidence" value="ECO:0007669"/>
    <property type="project" value="UniProtKB-EC"/>
</dbReference>